<protein>
    <submittedName>
        <fullName evidence="3">Universal stress protein</fullName>
    </submittedName>
</protein>
<evidence type="ECO:0000259" key="2">
    <source>
        <dbReference type="Pfam" id="PF00582"/>
    </source>
</evidence>
<keyword evidence="4" id="KW-1185">Reference proteome</keyword>
<sequence length="149" mass="15947">MQFIVATDGSEQSERALEYALDLAATTDAAVAVVYAVDPAVREYAADAPVASFADAENHLVIEDEGDAEARGEYVLGRAREYARERGLDVETELLYGDPVESVTELASRRDADAIFVGHRGMTPQYEGLVGSVAAGLVERATVPVTVVR</sequence>
<comment type="similarity">
    <text evidence="1">Belongs to the universal stress protein A family.</text>
</comment>
<dbReference type="PANTHER" id="PTHR46268">
    <property type="entry name" value="STRESS RESPONSE PROTEIN NHAX"/>
    <property type="match status" value="1"/>
</dbReference>
<dbReference type="RefSeq" id="WP_276305772.1">
    <property type="nucleotide sequence ID" value="NZ_CP119992.1"/>
</dbReference>
<proteinExistence type="inferred from homology"/>
<dbReference type="PRINTS" id="PR01438">
    <property type="entry name" value="UNVRSLSTRESS"/>
</dbReference>
<dbReference type="GeneID" id="79314739"/>
<evidence type="ECO:0000313" key="3">
    <source>
        <dbReference type="EMBL" id="MFC7315763.1"/>
    </source>
</evidence>
<dbReference type="InterPro" id="IPR006016">
    <property type="entry name" value="UspA"/>
</dbReference>
<dbReference type="InterPro" id="IPR014729">
    <property type="entry name" value="Rossmann-like_a/b/a_fold"/>
</dbReference>
<reference evidence="3 4" key="1">
    <citation type="journal article" date="2019" name="Int. J. Syst. Evol. Microbiol.">
        <title>The Global Catalogue of Microorganisms (GCM) 10K type strain sequencing project: providing services to taxonomists for standard genome sequencing and annotation.</title>
        <authorList>
            <consortium name="The Broad Institute Genomics Platform"/>
            <consortium name="The Broad Institute Genome Sequencing Center for Infectious Disease"/>
            <person name="Wu L."/>
            <person name="Ma J."/>
        </authorList>
    </citation>
    <scope>NUCLEOTIDE SEQUENCE [LARGE SCALE GENOMIC DNA]</scope>
    <source>
        <strain evidence="3 4">PSR21</strain>
    </source>
</reference>
<dbReference type="Gene3D" id="3.40.50.620">
    <property type="entry name" value="HUPs"/>
    <property type="match status" value="1"/>
</dbReference>
<evidence type="ECO:0000313" key="4">
    <source>
        <dbReference type="Proteomes" id="UP001596547"/>
    </source>
</evidence>
<gene>
    <name evidence="3" type="ORF">ACFQPE_03005</name>
</gene>
<feature type="domain" description="UspA" evidence="2">
    <location>
        <begin position="3"/>
        <end position="149"/>
    </location>
</feature>
<dbReference type="InterPro" id="IPR006015">
    <property type="entry name" value="Universal_stress_UspA"/>
</dbReference>
<evidence type="ECO:0000256" key="1">
    <source>
        <dbReference type="ARBA" id="ARBA00008791"/>
    </source>
</evidence>
<dbReference type="PANTHER" id="PTHR46268:SF6">
    <property type="entry name" value="UNIVERSAL STRESS PROTEIN UP12"/>
    <property type="match status" value="1"/>
</dbReference>
<dbReference type="Pfam" id="PF00582">
    <property type="entry name" value="Usp"/>
    <property type="match status" value="1"/>
</dbReference>
<dbReference type="AlphaFoldDB" id="A0ABD6A718"/>
<dbReference type="EMBL" id="JBHTBF010000001">
    <property type="protein sequence ID" value="MFC7315763.1"/>
    <property type="molecule type" value="Genomic_DNA"/>
</dbReference>
<dbReference type="CDD" id="cd00293">
    <property type="entry name" value="USP-like"/>
    <property type="match status" value="1"/>
</dbReference>
<dbReference type="SUPFAM" id="SSF52402">
    <property type="entry name" value="Adenine nucleotide alpha hydrolases-like"/>
    <property type="match status" value="1"/>
</dbReference>
<accession>A0ABD6A718</accession>
<comment type="caution">
    <text evidence="3">The sequence shown here is derived from an EMBL/GenBank/DDBJ whole genome shotgun (WGS) entry which is preliminary data.</text>
</comment>
<organism evidence="3 4">
    <name type="scientific">Halomarina halobia</name>
    <dbReference type="NCBI Taxonomy" id="3033386"/>
    <lineage>
        <taxon>Archaea</taxon>
        <taxon>Methanobacteriati</taxon>
        <taxon>Methanobacteriota</taxon>
        <taxon>Stenosarchaea group</taxon>
        <taxon>Halobacteria</taxon>
        <taxon>Halobacteriales</taxon>
        <taxon>Natronomonadaceae</taxon>
        <taxon>Halomarina</taxon>
    </lineage>
</organism>
<name>A0ABD6A718_9EURY</name>
<dbReference type="Proteomes" id="UP001596547">
    <property type="component" value="Unassembled WGS sequence"/>
</dbReference>